<feature type="transmembrane region" description="Helical" evidence="3">
    <location>
        <begin position="431"/>
        <end position="455"/>
    </location>
</feature>
<dbReference type="EMBL" id="JANIEX010000021">
    <property type="protein sequence ID" value="KAJ3576014.1"/>
    <property type="molecule type" value="Genomic_DNA"/>
</dbReference>
<evidence type="ECO:0000313" key="5">
    <source>
        <dbReference type="EMBL" id="KAJ3576014.1"/>
    </source>
</evidence>
<dbReference type="Pfam" id="PF13673">
    <property type="entry name" value="Acetyltransf_10"/>
    <property type="match status" value="1"/>
</dbReference>
<feature type="transmembrane region" description="Helical" evidence="3">
    <location>
        <begin position="525"/>
        <end position="548"/>
    </location>
</feature>
<name>A0AAD5YVI8_9AGAR</name>
<comment type="caution">
    <text evidence="5">The sequence shown here is derived from an EMBL/GenBank/DDBJ whole genome shotgun (WGS) entry which is preliminary data.</text>
</comment>
<keyword evidence="1" id="KW-0808">Transferase</keyword>
<evidence type="ECO:0000313" key="6">
    <source>
        <dbReference type="Proteomes" id="UP001213000"/>
    </source>
</evidence>
<keyword evidence="2" id="KW-0012">Acyltransferase</keyword>
<accession>A0AAD5YVI8</accession>
<dbReference type="SUPFAM" id="SSF55729">
    <property type="entry name" value="Acyl-CoA N-acyltransferases (Nat)"/>
    <property type="match status" value="1"/>
</dbReference>
<dbReference type="Gene3D" id="3.40.630.30">
    <property type="match status" value="1"/>
</dbReference>
<reference evidence="5" key="1">
    <citation type="submission" date="2022-07" db="EMBL/GenBank/DDBJ databases">
        <title>Genome Sequence of Leucocoprinus birnbaumii.</title>
        <authorList>
            <person name="Buettner E."/>
        </authorList>
    </citation>
    <scope>NUCLEOTIDE SEQUENCE</scope>
    <source>
        <strain evidence="5">VT141</strain>
    </source>
</reference>
<evidence type="ECO:0000259" key="4">
    <source>
        <dbReference type="PROSITE" id="PS51186"/>
    </source>
</evidence>
<dbReference type="PANTHER" id="PTHR10908:SF0">
    <property type="entry name" value="SEROTONIN N-ACETYLTRANSFERASE"/>
    <property type="match status" value="1"/>
</dbReference>
<evidence type="ECO:0000256" key="2">
    <source>
        <dbReference type="ARBA" id="ARBA00023315"/>
    </source>
</evidence>
<sequence length="643" mass="70948">MSASPELLFDLVQPDEVPDALSIEIEGFPPDEAADLEKLKYRQEVASDLFLGAFIARSGNKRKIIGYICSTLSPSKTLTHDSMSTHVPGTSTVCIHSICIQKAWRKKGIATRLLNEYVSRLRLRAEAGSVPYERVALISHQELIPFYETAGFINIGKSDVVHGALPWYELRVELRRNLNTWGGSTINALDFPTIPTVTDEKKAISASTHIEQQEQIPAGVWEALLRSSSSKNTGRLLSSFDSVTSVVTEATPGTMVNKFDLLCPRDGCGSVILKEGVGRWVERGSEQIDPSEIPLNPLLTPLPPPGQTAQWWLITPSPMAFENIGFSKPVGGQVLSTAVFSGVRRQPSWYGFLAPLFFYDIVLMIGMGNQTESSPPTEGLCTFQAVFLYSIPGWAVVAFGCFIVCFYLEVKNLIGSEDDDKEAHVLSRRARLLSIFIPLLSFIGFLVLNGLTVLYSNQKPLASPNTYKLYCTPKSHTGLYVGGAIMGVTMLMWIVIIVRLGILFRTHFSKLKGKGEVIYGQTLSVYIRITVISVAGSLVIGLYVWAFAARDSDSVIGSYLLGLPSIILFLVFATQRDIMKSWAFWRRSNYNHKHQAPTISYSTQTETLTSQGEGRKSGYLNHIGYNWTVGIKSFASSSTLAQP</sequence>
<dbReference type="Gene3D" id="2.170.150.10">
    <property type="entry name" value="Metal Binding Protein, Guanine Nucleotide Exchange Factor, Chain A"/>
    <property type="match status" value="1"/>
</dbReference>
<dbReference type="InterPro" id="IPR011323">
    <property type="entry name" value="Mss4/transl-control_tumour"/>
</dbReference>
<keyword evidence="3" id="KW-0812">Transmembrane</keyword>
<dbReference type="InterPro" id="IPR000182">
    <property type="entry name" value="GNAT_dom"/>
</dbReference>
<dbReference type="GO" id="GO:0004059">
    <property type="term" value="F:aralkylamine N-acetyltransferase activity"/>
    <property type="evidence" value="ECO:0007669"/>
    <property type="project" value="TreeGrafter"/>
</dbReference>
<keyword evidence="3" id="KW-0472">Membrane</keyword>
<dbReference type="InterPro" id="IPR051635">
    <property type="entry name" value="SNAT-like"/>
</dbReference>
<organism evidence="5 6">
    <name type="scientific">Leucocoprinus birnbaumii</name>
    <dbReference type="NCBI Taxonomy" id="56174"/>
    <lineage>
        <taxon>Eukaryota</taxon>
        <taxon>Fungi</taxon>
        <taxon>Dikarya</taxon>
        <taxon>Basidiomycota</taxon>
        <taxon>Agaricomycotina</taxon>
        <taxon>Agaricomycetes</taxon>
        <taxon>Agaricomycetidae</taxon>
        <taxon>Agaricales</taxon>
        <taxon>Agaricineae</taxon>
        <taxon>Agaricaceae</taxon>
        <taxon>Leucocoprinus</taxon>
    </lineage>
</organism>
<evidence type="ECO:0000256" key="1">
    <source>
        <dbReference type="ARBA" id="ARBA00022679"/>
    </source>
</evidence>
<evidence type="ECO:0000256" key="3">
    <source>
        <dbReference type="SAM" id="Phobius"/>
    </source>
</evidence>
<dbReference type="PROSITE" id="PS51186">
    <property type="entry name" value="GNAT"/>
    <property type="match status" value="1"/>
</dbReference>
<dbReference type="PANTHER" id="PTHR10908">
    <property type="entry name" value="SEROTONIN N-ACETYLTRANSFERASE"/>
    <property type="match status" value="1"/>
</dbReference>
<dbReference type="GO" id="GO:0005737">
    <property type="term" value="C:cytoplasm"/>
    <property type="evidence" value="ECO:0007669"/>
    <property type="project" value="TreeGrafter"/>
</dbReference>
<keyword evidence="6" id="KW-1185">Reference proteome</keyword>
<keyword evidence="3" id="KW-1133">Transmembrane helix</keyword>
<dbReference type="InterPro" id="IPR016181">
    <property type="entry name" value="Acyl_CoA_acyltransferase"/>
</dbReference>
<feature type="transmembrane region" description="Helical" evidence="3">
    <location>
        <begin position="479"/>
        <end position="504"/>
    </location>
</feature>
<dbReference type="CDD" id="cd04301">
    <property type="entry name" value="NAT_SF"/>
    <property type="match status" value="1"/>
</dbReference>
<feature type="transmembrane region" description="Helical" evidence="3">
    <location>
        <begin position="387"/>
        <end position="410"/>
    </location>
</feature>
<dbReference type="Proteomes" id="UP001213000">
    <property type="component" value="Unassembled WGS sequence"/>
</dbReference>
<protein>
    <recommendedName>
        <fullName evidence="4">N-acetyltransferase domain-containing protein</fullName>
    </recommendedName>
</protein>
<dbReference type="InterPro" id="IPR011057">
    <property type="entry name" value="Mss4-like_sf"/>
</dbReference>
<feature type="transmembrane region" description="Helical" evidence="3">
    <location>
        <begin position="554"/>
        <end position="573"/>
    </location>
</feature>
<feature type="transmembrane region" description="Helical" evidence="3">
    <location>
        <begin position="349"/>
        <end position="367"/>
    </location>
</feature>
<dbReference type="SUPFAM" id="SSF51316">
    <property type="entry name" value="Mss4-like"/>
    <property type="match status" value="1"/>
</dbReference>
<feature type="domain" description="N-acetyltransferase" evidence="4">
    <location>
        <begin position="7"/>
        <end position="179"/>
    </location>
</feature>
<dbReference type="AlphaFoldDB" id="A0AAD5YVI8"/>
<gene>
    <name evidence="5" type="ORF">NP233_g702</name>
</gene>
<proteinExistence type="predicted"/>